<organism evidence="2">
    <name type="scientific">marine sediment metagenome</name>
    <dbReference type="NCBI Taxonomy" id="412755"/>
    <lineage>
        <taxon>unclassified sequences</taxon>
        <taxon>metagenomes</taxon>
        <taxon>ecological metagenomes</taxon>
    </lineage>
</organism>
<sequence length="112" mass="12335">MEDESRSSNGNEATPEELRITKQQLQDEWGENRTDLQYLLSSSRSEMYTTVSIYQTQIRHIFSTILALAAAAAAIFSIGFRSGSATPIGLIAAGVLLLVDAVVTFLWIRPLT</sequence>
<evidence type="ECO:0000256" key="1">
    <source>
        <dbReference type="SAM" id="Phobius"/>
    </source>
</evidence>
<name>X0UJF1_9ZZZZ</name>
<keyword evidence="1" id="KW-0472">Membrane</keyword>
<dbReference type="AlphaFoldDB" id="X0UJF1"/>
<comment type="caution">
    <text evidence="2">The sequence shown here is derived from an EMBL/GenBank/DDBJ whole genome shotgun (WGS) entry which is preliminary data.</text>
</comment>
<dbReference type="EMBL" id="BARS01029560">
    <property type="protein sequence ID" value="GAG05919.1"/>
    <property type="molecule type" value="Genomic_DNA"/>
</dbReference>
<accession>X0UJF1</accession>
<gene>
    <name evidence="2" type="ORF">S01H1_46189</name>
</gene>
<keyword evidence="1" id="KW-1133">Transmembrane helix</keyword>
<feature type="non-terminal residue" evidence="2">
    <location>
        <position position="112"/>
    </location>
</feature>
<keyword evidence="1" id="KW-0812">Transmembrane</keyword>
<evidence type="ECO:0000313" key="2">
    <source>
        <dbReference type="EMBL" id="GAG05919.1"/>
    </source>
</evidence>
<feature type="transmembrane region" description="Helical" evidence="1">
    <location>
        <begin position="61"/>
        <end position="80"/>
    </location>
</feature>
<feature type="transmembrane region" description="Helical" evidence="1">
    <location>
        <begin position="86"/>
        <end position="108"/>
    </location>
</feature>
<proteinExistence type="predicted"/>
<reference evidence="2" key="1">
    <citation type="journal article" date="2014" name="Front. Microbiol.">
        <title>High frequency of phylogenetically diverse reductive dehalogenase-homologous genes in deep subseafloor sedimentary metagenomes.</title>
        <authorList>
            <person name="Kawai M."/>
            <person name="Futagami T."/>
            <person name="Toyoda A."/>
            <person name="Takaki Y."/>
            <person name="Nishi S."/>
            <person name="Hori S."/>
            <person name="Arai W."/>
            <person name="Tsubouchi T."/>
            <person name="Morono Y."/>
            <person name="Uchiyama I."/>
            <person name="Ito T."/>
            <person name="Fujiyama A."/>
            <person name="Inagaki F."/>
            <person name="Takami H."/>
        </authorList>
    </citation>
    <scope>NUCLEOTIDE SEQUENCE</scope>
    <source>
        <strain evidence="2">Expedition CK06-06</strain>
    </source>
</reference>
<protein>
    <submittedName>
        <fullName evidence="2">Uncharacterized protein</fullName>
    </submittedName>
</protein>